<dbReference type="PROSITE" id="PS50893">
    <property type="entry name" value="ABC_TRANSPORTER_2"/>
    <property type="match status" value="2"/>
</dbReference>
<evidence type="ECO:0000256" key="9">
    <source>
        <dbReference type="ARBA" id="ARBA00023180"/>
    </source>
</evidence>
<feature type="transmembrane region" description="Helical" evidence="11">
    <location>
        <begin position="138"/>
        <end position="157"/>
    </location>
</feature>
<dbReference type="FunFam" id="3.40.50.300:FF:000825">
    <property type="entry name" value="ABC bile acid transporter"/>
    <property type="match status" value="1"/>
</dbReference>
<dbReference type="InterPro" id="IPR003439">
    <property type="entry name" value="ABC_transporter-like_ATP-bd"/>
</dbReference>
<feature type="compositionally biased region" description="Acidic residues" evidence="10">
    <location>
        <begin position="443"/>
        <end position="463"/>
    </location>
</feature>
<protein>
    <submittedName>
        <fullName evidence="14">Unnamed protein product</fullName>
    </submittedName>
</protein>
<keyword evidence="7 11" id="KW-1133">Transmembrane helix</keyword>
<feature type="transmembrane region" description="Helical" evidence="11">
    <location>
        <begin position="1160"/>
        <end position="1183"/>
    </location>
</feature>
<feature type="transmembrane region" description="Helical" evidence="11">
    <location>
        <begin position="1189"/>
        <end position="1209"/>
    </location>
</feature>
<sequence length="1641" mass="183077">MEANHFNCHHNWSYDDFTPCARHQILQATPFYFSIISLSYVIARFLSFRSSKAKTIKSTPIWNTGEEREPLLAQNANSISTNFQAIEPLVPTNNNQATKSLIDSHFDISNAKFLNEKGQPLATLQVKFRDSTSEKLKVIIESLLLLTQFTTSLLPIFHSSSIEISQEWALDNTVPLLTSIFWGYLLLIGIARLCSINRGFGNKWPDLWYHSFTLYCVHLACSFFLFRGVLLGNVESQFACWFYSVQFVIGLGLFVVSGCSKYGDKPAIMCLQSDGRIASPEANSCFFTVVSYAWIDPLIMFSYKNGLNLSDIWGLRVDDFAYPVLMKYYHTFQNHRFTIRLFSQFKTELLLQGLYTGVQACLVFLPTLCLKKLLEFIEDPDSVGVNVAWLMSFFMLTLNVLSACFEGRGLFLGKRIGLRIRALIIGEIYSKALRKSFLRSSSSDEDETNTDNSTDETNNDNDTAELTTESKPRDVGSIINLMSVDAFKVADLTGYLTQFISAIIMTIIATALLYNLLGWPAIAGGVTMIIFLPVNYKVGASLGSYQQSMLKLTDSRIQKLNELLQNIRIVKFFAWEHKFSTDIIKVRDAELYYLKWRCIVWVFACFVWFLSPTLISFTGFYCYAVVLGKKLTPSIAFTALSLFNLLRTPLEQFATLLAFVVQSKVSLDRVEEFLNEPESTKYDQLSSSTGSNSPVLGFTNASFAWNAKNAADFKLRDINISFKLGQLNVITGSTGSGKSSLISALLGEMDLLSGSIHMPCCDPRDQLQIDHQTGLTESIAYCDQTPWLLNATIRDNILFAQPFNQQRYNSVISACGLTRDLAIFGAGDQTEIGEKGITLSGGQKQRVSLARALYSNSKFVLLDDCLSAVDSQTAVHVYENAVCGELMVNRTVILVSHNVALCLKKAEFVVVMENGRVKCQGTVGELVAKKEIDEEVVASLNATGGSSSSLSSSRSKSVDGHNETTVVASDGDDEDAVNKGKLMEDETKREGAVSWNVYKSYFKYFGDTSTFTILVVSLIGAELIFVLQSWWLRVWSVTEYQRFDYSTILTASSSALSAQAGGIHWFKPVFDTPIASFFFEKEHTTIFYVTVYSLIGLAYSLMSSIRVLYAYFAGLDASKSMFEVLLWKVLGANLRFFDSTPVGRIMNRFSKDIEQVDELLAPYAEAFLTNAVSCISIICVISVITPAFILFAIFIGIVYYCVGVLYLNLSRDLKRYESISRSPIVQHFTETLAGITTIRAYGEERRFLIGNLKRIDECNRPYFYVELNARWLSFRTNLIGAMIIFLSSALAVAYSDRIDSGLAGISLSFAISFNQNAVFLLNNYSNVEINMNSVERIEEYVEEIPQEPPAVIPETEPSSSWPERGAIEVSNLSIRYAPELPRVIDGVSFNVKPGEKVGIIGRTGAGKSTIIASFFRFVEPDSGYVKIDGVDICSLGLQRLRRALNIIPQDPTLFAGSIRSNLDLFDQYSDAQLYEALKRVSLVSQEELNSQTQTSNSAGAIPVTISTSQEENQNKFLNLQSEITANGNNLSQGERQLICLARSLLKSPKVLMLDEATASIDYQSDKLIQRTIREEFSSTTILTIAHRLKTIIDYDKVLVLSNGKVVEFGEPKELILKKGGVFNGFCSDTGEFDELVKAAGC</sequence>
<dbReference type="PROSITE" id="PS50929">
    <property type="entry name" value="ABC_TM1F"/>
    <property type="match status" value="2"/>
</dbReference>
<dbReference type="CDD" id="cd18604">
    <property type="entry name" value="ABC_6TM_VMR1_D2_like"/>
    <property type="match status" value="1"/>
</dbReference>
<dbReference type="PROSITE" id="PS00211">
    <property type="entry name" value="ABC_TRANSPORTER_1"/>
    <property type="match status" value="2"/>
</dbReference>
<feature type="transmembrane region" description="Helical" evidence="11">
    <location>
        <begin position="31"/>
        <end position="48"/>
    </location>
</feature>
<evidence type="ECO:0000256" key="5">
    <source>
        <dbReference type="ARBA" id="ARBA00022741"/>
    </source>
</evidence>
<dbReference type="Pfam" id="PF00664">
    <property type="entry name" value="ABC_membrane"/>
    <property type="match status" value="2"/>
</dbReference>
<evidence type="ECO:0000256" key="8">
    <source>
        <dbReference type="ARBA" id="ARBA00023136"/>
    </source>
</evidence>
<feature type="transmembrane region" description="Helical" evidence="11">
    <location>
        <begin position="1043"/>
        <end position="1066"/>
    </location>
</feature>
<feature type="region of interest" description="Disordered" evidence="10">
    <location>
        <begin position="942"/>
        <end position="979"/>
    </location>
</feature>
<keyword evidence="2" id="KW-0813">Transport</keyword>
<keyword evidence="4" id="KW-0677">Repeat</keyword>
<feature type="domain" description="ABC transporter" evidence="12">
    <location>
        <begin position="696"/>
        <end position="939"/>
    </location>
</feature>
<accession>A0A9W6YUU9</accession>
<dbReference type="SUPFAM" id="SSF90123">
    <property type="entry name" value="ABC transporter transmembrane region"/>
    <property type="match status" value="2"/>
</dbReference>
<evidence type="ECO:0000313" key="14">
    <source>
        <dbReference type="EMBL" id="GMG21017.1"/>
    </source>
</evidence>
<feature type="region of interest" description="Disordered" evidence="10">
    <location>
        <begin position="442"/>
        <end position="469"/>
    </location>
</feature>
<feature type="transmembrane region" description="Helical" evidence="11">
    <location>
        <begin position="207"/>
        <end position="229"/>
    </location>
</feature>
<feature type="transmembrane region" description="Helical" evidence="11">
    <location>
        <begin position="241"/>
        <end position="259"/>
    </location>
</feature>
<feature type="compositionally biased region" description="Low complexity" evidence="10">
    <location>
        <begin position="946"/>
        <end position="955"/>
    </location>
</feature>
<evidence type="ECO:0000256" key="4">
    <source>
        <dbReference type="ARBA" id="ARBA00022737"/>
    </source>
</evidence>
<feature type="transmembrane region" description="Helical" evidence="11">
    <location>
        <begin position="388"/>
        <end position="411"/>
    </location>
</feature>
<comment type="caution">
    <text evidence="14">The sequence shown here is derived from an EMBL/GenBank/DDBJ whole genome shotgun (WGS) entry which is preliminary data.</text>
</comment>
<dbReference type="PANTHER" id="PTHR24223:SF353">
    <property type="entry name" value="ABC TRANSPORTER ATP-BINDING PROTEIN_PERMEASE VMR1-RELATED"/>
    <property type="match status" value="1"/>
</dbReference>
<dbReference type="GO" id="GO:0000329">
    <property type="term" value="C:fungal-type vacuole membrane"/>
    <property type="evidence" value="ECO:0007669"/>
    <property type="project" value="TreeGrafter"/>
</dbReference>
<keyword evidence="6" id="KW-0067">ATP-binding</keyword>
<dbReference type="Pfam" id="PF00005">
    <property type="entry name" value="ABC_tran"/>
    <property type="match status" value="2"/>
</dbReference>
<feature type="transmembrane region" description="Helical" evidence="11">
    <location>
        <begin position="519"/>
        <end position="536"/>
    </location>
</feature>
<feature type="transmembrane region" description="Helical" evidence="11">
    <location>
        <begin position="1086"/>
        <end position="1112"/>
    </location>
</feature>
<dbReference type="Proteomes" id="UP001165063">
    <property type="component" value="Unassembled WGS sequence"/>
</dbReference>
<keyword evidence="8 11" id="KW-0472">Membrane</keyword>
<evidence type="ECO:0000313" key="15">
    <source>
        <dbReference type="Proteomes" id="UP001165063"/>
    </source>
</evidence>
<dbReference type="Gene3D" id="3.40.50.300">
    <property type="entry name" value="P-loop containing nucleotide triphosphate hydrolases"/>
    <property type="match status" value="2"/>
</dbReference>
<dbReference type="InterPro" id="IPR027417">
    <property type="entry name" value="P-loop_NTPase"/>
</dbReference>
<dbReference type="InterPro" id="IPR050173">
    <property type="entry name" value="ABC_transporter_C-like"/>
</dbReference>
<dbReference type="OrthoDB" id="6500128at2759"/>
<evidence type="ECO:0000256" key="6">
    <source>
        <dbReference type="ARBA" id="ARBA00022840"/>
    </source>
</evidence>
<evidence type="ECO:0000256" key="2">
    <source>
        <dbReference type="ARBA" id="ARBA00022448"/>
    </source>
</evidence>
<dbReference type="InterPro" id="IPR036640">
    <property type="entry name" value="ABC1_TM_sf"/>
</dbReference>
<feature type="transmembrane region" description="Helical" evidence="11">
    <location>
        <begin position="1278"/>
        <end position="1295"/>
    </location>
</feature>
<feature type="domain" description="ABC transmembrane type-1" evidence="13">
    <location>
        <begin position="358"/>
        <end position="662"/>
    </location>
</feature>
<evidence type="ECO:0000259" key="12">
    <source>
        <dbReference type="PROSITE" id="PS50893"/>
    </source>
</evidence>
<dbReference type="InterPro" id="IPR003593">
    <property type="entry name" value="AAA+_ATPase"/>
</dbReference>
<evidence type="ECO:0000256" key="3">
    <source>
        <dbReference type="ARBA" id="ARBA00022692"/>
    </source>
</evidence>
<feature type="transmembrane region" description="Helical" evidence="11">
    <location>
        <begin position="492"/>
        <end position="513"/>
    </location>
</feature>
<keyword evidence="5" id="KW-0547">Nucleotide-binding</keyword>
<name>A0A9W6YUU9_AMBMO</name>
<evidence type="ECO:0000256" key="10">
    <source>
        <dbReference type="SAM" id="MobiDB-lite"/>
    </source>
</evidence>
<dbReference type="FunFam" id="3.40.50.300:FF:000565">
    <property type="entry name" value="ABC bile acid transporter"/>
    <property type="match status" value="1"/>
</dbReference>
<dbReference type="CDD" id="cd03250">
    <property type="entry name" value="ABCC_MRP_domain1"/>
    <property type="match status" value="1"/>
</dbReference>
<dbReference type="InterPro" id="IPR011527">
    <property type="entry name" value="ABC1_TM_dom"/>
</dbReference>
<feature type="domain" description="ABC transporter" evidence="12">
    <location>
        <begin position="1367"/>
        <end position="1627"/>
    </location>
</feature>
<evidence type="ECO:0000256" key="1">
    <source>
        <dbReference type="ARBA" id="ARBA00004141"/>
    </source>
</evidence>
<evidence type="ECO:0000256" key="7">
    <source>
        <dbReference type="ARBA" id="ARBA00022989"/>
    </source>
</evidence>
<dbReference type="PANTHER" id="PTHR24223">
    <property type="entry name" value="ATP-BINDING CASSETTE SUB-FAMILY C"/>
    <property type="match status" value="1"/>
</dbReference>
<reference evidence="14" key="1">
    <citation type="submission" date="2023-04" db="EMBL/GenBank/DDBJ databases">
        <title>Ambrosiozyma monospora NBRC 1965.</title>
        <authorList>
            <person name="Ichikawa N."/>
            <person name="Sato H."/>
            <person name="Tonouchi N."/>
        </authorList>
    </citation>
    <scope>NUCLEOTIDE SEQUENCE</scope>
    <source>
        <strain evidence="14">NBRC 1965</strain>
    </source>
</reference>
<dbReference type="InterPro" id="IPR017871">
    <property type="entry name" value="ABC_transporter-like_CS"/>
</dbReference>
<keyword evidence="3 11" id="KW-0812">Transmembrane</keyword>
<keyword evidence="9" id="KW-0325">Glycoprotein</keyword>
<keyword evidence="15" id="KW-1185">Reference proteome</keyword>
<dbReference type="GO" id="GO:0140359">
    <property type="term" value="F:ABC-type transporter activity"/>
    <property type="evidence" value="ECO:0007669"/>
    <property type="project" value="InterPro"/>
</dbReference>
<feature type="transmembrane region" description="Helical" evidence="11">
    <location>
        <begin position="177"/>
        <end position="195"/>
    </location>
</feature>
<feature type="transmembrane region" description="Helical" evidence="11">
    <location>
        <begin position="599"/>
        <end position="626"/>
    </location>
</feature>
<dbReference type="GO" id="GO:0016887">
    <property type="term" value="F:ATP hydrolysis activity"/>
    <property type="evidence" value="ECO:0007669"/>
    <property type="project" value="InterPro"/>
</dbReference>
<evidence type="ECO:0000256" key="11">
    <source>
        <dbReference type="SAM" id="Phobius"/>
    </source>
</evidence>
<proteinExistence type="predicted"/>
<dbReference type="SUPFAM" id="SSF52540">
    <property type="entry name" value="P-loop containing nucleoside triphosphate hydrolases"/>
    <property type="match status" value="2"/>
</dbReference>
<comment type="subcellular location">
    <subcellularLocation>
        <location evidence="1">Membrane</location>
        <topology evidence="1">Multi-pass membrane protein</topology>
    </subcellularLocation>
</comment>
<feature type="transmembrane region" description="Helical" evidence="11">
    <location>
        <begin position="1011"/>
        <end position="1031"/>
    </location>
</feature>
<dbReference type="SMART" id="SM00382">
    <property type="entry name" value="AAA"/>
    <property type="match status" value="2"/>
</dbReference>
<evidence type="ECO:0000259" key="13">
    <source>
        <dbReference type="PROSITE" id="PS50929"/>
    </source>
</evidence>
<organism evidence="14 15">
    <name type="scientific">Ambrosiozyma monospora</name>
    <name type="common">Yeast</name>
    <name type="synonym">Endomycopsis monosporus</name>
    <dbReference type="NCBI Taxonomy" id="43982"/>
    <lineage>
        <taxon>Eukaryota</taxon>
        <taxon>Fungi</taxon>
        <taxon>Dikarya</taxon>
        <taxon>Ascomycota</taxon>
        <taxon>Saccharomycotina</taxon>
        <taxon>Pichiomycetes</taxon>
        <taxon>Pichiales</taxon>
        <taxon>Pichiaceae</taxon>
        <taxon>Ambrosiozyma</taxon>
    </lineage>
</organism>
<dbReference type="GO" id="GO:0005524">
    <property type="term" value="F:ATP binding"/>
    <property type="evidence" value="ECO:0007669"/>
    <property type="project" value="UniProtKB-KW"/>
</dbReference>
<feature type="transmembrane region" description="Helical" evidence="11">
    <location>
        <begin position="349"/>
        <end position="368"/>
    </location>
</feature>
<dbReference type="Gene3D" id="1.20.1560.10">
    <property type="entry name" value="ABC transporter type 1, transmembrane domain"/>
    <property type="match status" value="2"/>
</dbReference>
<dbReference type="CDD" id="cd18596">
    <property type="entry name" value="ABC_6TM_VMR1_D1_like"/>
    <property type="match status" value="1"/>
</dbReference>
<feature type="domain" description="ABC transmembrane type-1" evidence="13">
    <location>
        <begin position="1013"/>
        <end position="1328"/>
    </location>
</feature>
<gene>
    <name evidence="14" type="ORF">Amon01_000166200</name>
</gene>
<dbReference type="EMBL" id="BSXU01000531">
    <property type="protein sequence ID" value="GMG21017.1"/>
    <property type="molecule type" value="Genomic_DNA"/>
</dbReference>